<feature type="compositionally biased region" description="Pro residues" evidence="1">
    <location>
        <begin position="247"/>
        <end position="264"/>
    </location>
</feature>
<dbReference type="GO" id="GO:0005737">
    <property type="term" value="C:cytoplasm"/>
    <property type="evidence" value="ECO:0007669"/>
    <property type="project" value="TreeGrafter"/>
</dbReference>
<feature type="compositionally biased region" description="Polar residues" evidence="1">
    <location>
        <begin position="1"/>
        <end position="30"/>
    </location>
</feature>
<evidence type="ECO:0000256" key="1">
    <source>
        <dbReference type="SAM" id="MobiDB-lite"/>
    </source>
</evidence>
<dbReference type="OrthoDB" id="2405700at2759"/>
<gene>
    <name evidence="2" type="ORF">NLJ89_g7774</name>
</gene>
<feature type="compositionally biased region" description="Pro residues" evidence="1">
    <location>
        <begin position="362"/>
        <end position="383"/>
    </location>
</feature>
<feature type="region of interest" description="Disordered" evidence="1">
    <location>
        <begin position="237"/>
        <end position="291"/>
    </location>
</feature>
<feature type="compositionally biased region" description="Polar residues" evidence="1">
    <location>
        <begin position="139"/>
        <end position="148"/>
    </location>
</feature>
<accession>A0A9W8MV49</accession>
<reference evidence="2" key="1">
    <citation type="submission" date="2022-07" db="EMBL/GenBank/DDBJ databases">
        <title>Genome Sequence of Agrocybe chaxingu.</title>
        <authorList>
            <person name="Buettner E."/>
        </authorList>
    </citation>
    <scope>NUCLEOTIDE SEQUENCE</scope>
    <source>
        <strain evidence="2">MP-N11</strain>
    </source>
</reference>
<proteinExistence type="predicted"/>
<feature type="compositionally biased region" description="Polar residues" evidence="1">
    <location>
        <begin position="266"/>
        <end position="276"/>
    </location>
</feature>
<feature type="region of interest" description="Disordered" evidence="1">
    <location>
        <begin position="1"/>
        <end position="148"/>
    </location>
</feature>
<feature type="region of interest" description="Disordered" evidence="1">
    <location>
        <begin position="342"/>
        <end position="390"/>
    </location>
</feature>
<feature type="compositionally biased region" description="Low complexity" evidence="1">
    <location>
        <begin position="169"/>
        <end position="181"/>
    </location>
</feature>
<comment type="caution">
    <text evidence="2">The sequence shown here is derived from an EMBL/GenBank/DDBJ whole genome shotgun (WGS) entry which is preliminary data.</text>
</comment>
<protein>
    <submittedName>
        <fullName evidence="2">Uncharacterized protein</fullName>
    </submittedName>
</protein>
<keyword evidence="3" id="KW-1185">Reference proteome</keyword>
<dbReference type="PANTHER" id="PTHR28031:SF1">
    <property type="entry name" value="PROLINE-RICH PROTEIN HUA1"/>
    <property type="match status" value="1"/>
</dbReference>
<feature type="compositionally biased region" description="Low complexity" evidence="1">
    <location>
        <begin position="56"/>
        <end position="65"/>
    </location>
</feature>
<organism evidence="2 3">
    <name type="scientific">Agrocybe chaxingu</name>
    <dbReference type="NCBI Taxonomy" id="84603"/>
    <lineage>
        <taxon>Eukaryota</taxon>
        <taxon>Fungi</taxon>
        <taxon>Dikarya</taxon>
        <taxon>Basidiomycota</taxon>
        <taxon>Agaricomycotina</taxon>
        <taxon>Agaricomycetes</taxon>
        <taxon>Agaricomycetidae</taxon>
        <taxon>Agaricales</taxon>
        <taxon>Agaricineae</taxon>
        <taxon>Strophariaceae</taxon>
        <taxon>Agrocybe</taxon>
    </lineage>
</organism>
<dbReference type="AlphaFoldDB" id="A0A9W8MV49"/>
<feature type="compositionally biased region" description="Polar residues" evidence="1">
    <location>
        <begin position="182"/>
        <end position="194"/>
    </location>
</feature>
<evidence type="ECO:0000313" key="2">
    <source>
        <dbReference type="EMBL" id="KAJ3504750.1"/>
    </source>
</evidence>
<dbReference type="PANTHER" id="PTHR28031">
    <property type="entry name" value="PROLINE-RICH PROTEIN HUA1"/>
    <property type="match status" value="1"/>
</dbReference>
<dbReference type="EMBL" id="JANKHO010000967">
    <property type="protein sequence ID" value="KAJ3504750.1"/>
    <property type="molecule type" value="Genomic_DNA"/>
</dbReference>
<dbReference type="Proteomes" id="UP001148786">
    <property type="component" value="Unassembled WGS sequence"/>
</dbReference>
<feature type="compositionally biased region" description="Basic and acidic residues" evidence="1">
    <location>
        <begin position="73"/>
        <end position="85"/>
    </location>
</feature>
<evidence type="ECO:0000313" key="3">
    <source>
        <dbReference type="Proteomes" id="UP001148786"/>
    </source>
</evidence>
<feature type="region of interest" description="Disordered" evidence="1">
    <location>
        <begin position="169"/>
        <end position="223"/>
    </location>
</feature>
<sequence>MATLTAPQPSRNPFRSNPQTPNITGSSSRSAPVHEDPFNNSAERSRSVPASPPPAFSDAPPVTVTAPPPTDNSSRDREREMRSVLEEPPPYSITPSVREGETTLELGPSRPFQQAPLPAHLARPPVQSWVPQTPPIQQPMRTGSTTPSLGNRTGSLFRQLSQSLDNVVNNLNSMGSSSNSGFTTHPTGQSTWSSYPGHQQHHTPPPPRQPYSFSPPAGATTEPRIFCASSSDFARDFYAAGTGDGAPVPPPRPPPSGAPRPPPRTDASTAPSNHSVPNDGRPTSHPVIGHPLLKDGKVLVYPKGHECEKCHNVGYKDSDPQRPCKRCWGKYAKAFTGPLAYSFSPESLDPSNNFQRPLSRIPLPPPPPPPPPPPQPSYPPNPAPHRFAPGGYMPNNNGGFYNPPNRFPPTTTHPPPGSVVYSAGDPRIGGRLCFNCHGKGNVSFLLLERVTCEVCGGIGRTFR</sequence>
<dbReference type="InterPro" id="IPR038910">
    <property type="entry name" value="Hua1-like"/>
</dbReference>
<name>A0A9W8MV49_9AGAR</name>